<feature type="compositionally biased region" description="Polar residues" evidence="5">
    <location>
        <begin position="1"/>
        <end position="21"/>
    </location>
</feature>
<dbReference type="AlphaFoldDB" id="A5BF58"/>
<keyword evidence="3" id="KW-0862">Zinc</keyword>
<name>A5BF58_VITVI</name>
<dbReference type="GO" id="GO:0008270">
    <property type="term" value="F:zinc ion binding"/>
    <property type="evidence" value="ECO:0007669"/>
    <property type="project" value="UniProtKB-KW"/>
</dbReference>
<gene>
    <name evidence="7" type="ORF">VITISV_007351</name>
</gene>
<protein>
    <recommendedName>
        <fullName evidence="6">BED-type domain-containing protein</fullName>
    </recommendedName>
</protein>
<evidence type="ECO:0000256" key="3">
    <source>
        <dbReference type="ARBA" id="ARBA00022833"/>
    </source>
</evidence>
<accession>A5BF58</accession>
<evidence type="ECO:0000256" key="1">
    <source>
        <dbReference type="ARBA" id="ARBA00022723"/>
    </source>
</evidence>
<dbReference type="PANTHER" id="PTHR46951:SF2">
    <property type="entry name" value="BED-TYPE DOMAIN-CONTAINING PROTEIN"/>
    <property type="match status" value="1"/>
</dbReference>
<dbReference type="GO" id="GO:0003677">
    <property type="term" value="F:DNA binding"/>
    <property type="evidence" value="ECO:0007669"/>
    <property type="project" value="InterPro"/>
</dbReference>
<feature type="region of interest" description="Disordered" evidence="5">
    <location>
        <begin position="1"/>
        <end position="26"/>
    </location>
</feature>
<dbReference type="Pfam" id="PF02892">
    <property type="entry name" value="zf-BED"/>
    <property type="match status" value="1"/>
</dbReference>
<keyword evidence="2 4" id="KW-0863">Zinc-finger</keyword>
<organism evidence="7">
    <name type="scientific">Vitis vinifera</name>
    <name type="common">Grape</name>
    <dbReference type="NCBI Taxonomy" id="29760"/>
    <lineage>
        <taxon>Eukaryota</taxon>
        <taxon>Viridiplantae</taxon>
        <taxon>Streptophyta</taxon>
        <taxon>Embryophyta</taxon>
        <taxon>Tracheophyta</taxon>
        <taxon>Spermatophyta</taxon>
        <taxon>Magnoliopsida</taxon>
        <taxon>eudicotyledons</taxon>
        <taxon>Gunneridae</taxon>
        <taxon>Pentapetalae</taxon>
        <taxon>rosids</taxon>
        <taxon>Vitales</taxon>
        <taxon>Vitaceae</taxon>
        <taxon>Viteae</taxon>
        <taxon>Vitis</taxon>
    </lineage>
</organism>
<dbReference type="EMBL" id="AM457370">
    <property type="protein sequence ID" value="CAN72291.1"/>
    <property type="molecule type" value="Genomic_DNA"/>
</dbReference>
<evidence type="ECO:0000256" key="4">
    <source>
        <dbReference type="PROSITE-ProRule" id="PRU00027"/>
    </source>
</evidence>
<evidence type="ECO:0000256" key="5">
    <source>
        <dbReference type="SAM" id="MobiDB-lite"/>
    </source>
</evidence>
<dbReference type="PROSITE" id="PS50808">
    <property type="entry name" value="ZF_BED"/>
    <property type="match status" value="1"/>
</dbReference>
<proteinExistence type="predicted"/>
<sequence>MASNLTPSSGQDSTTHSQSSRSKIDPAWEHVSEERYGNGRRALICLYCKKITKGGGIHRMKLHLAGMKGDIGPCKSVPPDVRFCMENSLQEFVNAKKATKEADEYRNPYGPNVSQFEGDMAEGEEEVQEMQSPMAASSGKRKKSTVDKYFVPRNTQGAQQWISILFTGYYRIVMV</sequence>
<dbReference type="InterPro" id="IPR003656">
    <property type="entry name" value="Znf_BED"/>
</dbReference>
<keyword evidence="1" id="KW-0479">Metal-binding</keyword>
<evidence type="ECO:0000259" key="6">
    <source>
        <dbReference type="PROSITE" id="PS50808"/>
    </source>
</evidence>
<reference evidence="7" key="1">
    <citation type="journal article" date="2007" name="PLoS ONE">
        <title>The first genome sequence of an elite grapevine cultivar (Pinot noir Vitis vinifera L.): coping with a highly heterozygous genome.</title>
        <authorList>
            <person name="Velasco R."/>
            <person name="Zharkikh A."/>
            <person name="Troggio M."/>
            <person name="Cartwright D.A."/>
            <person name="Cestaro A."/>
            <person name="Pruss D."/>
            <person name="Pindo M."/>
            <person name="FitzGerald L.M."/>
            <person name="Vezzulli S."/>
            <person name="Reid J."/>
            <person name="Malacarne G."/>
            <person name="Iliev D."/>
            <person name="Coppola G."/>
            <person name="Wardell B."/>
            <person name="Micheletti D."/>
            <person name="Macalma T."/>
            <person name="Facci M."/>
            <person name="Mitchell J.T."/>
            <person name="Perazzolli M."/>
            <person name="Eldredge G."/>
            <person name="Gatto P."/>
            <person name="Oyzerski R."/>
            <person name="Moretto M."/>
            <person name="Gutin N."/>
            <person name="Stefanini M."/>
            <person name="Chen Y."/>
            <person name="Segala C."/>
            <person name="Davenport C."/>
            <person name="Dematte L."/>
            <person name="Mraz A."/>
            <person name="Battilana J."/>
            <person name="Stormo K."/>
            <person name="Costa F."/>
            <person name="Tao Q."/>
            <person name="Si-Ammour A."/>
            <person name="Harkins T."/>
            <person name="Lackey A."/>
            <person name="Perbost C."/>
            <person name="Taillon B."/>
            <person name="Stella A."/>
            <person name="Solovyev V."/>
            <person name="Fawcett J.A."/>
            <person name="Sterck L."/>
            <person name="Vandepoele K."/>
            <person name="Grando S.M."/>
            <person name="Toppo S."/>
            <person name="Moser C."/>
            <person name="Lanchbury J."/>
            <person name="Bogden R."/>
            <person name="Skolnick M."/>
            <person name="Sgaramella V."/>
            <person name="Bhatnagar S.K."/>
            <person name="Fontana P."/>
            <person name="Gutin A."/>
            <person name="Van de Peer Y."/>
            <person name="Salamini F."/>
            <person name="Viola R."/>
        </authorList>
    </citation>
    <scope>NUCLEOTIDE SEQUENCE</scope>
</reference>
<dbReference type="PANTHER" id="PTHR46951">
    <property type="entry name" value="BED-TYPE DOMAIN-CONTAINING PROTEIN"/>
    <property type="match status" value="1"/>
</dbReference>
<feature type="domain" description="BED-type" evidence="6">
    <location>
        <begin position="22"/>
        <end position="81"/>
    </location>
</feature>
<evidence type="ECO:0000256" key="2">
    <source>
        <dbReference type="ARBA" id="ARBA00022771"/>
    </source>
</evidence>
<evidence type="ECO:0000313" key="7">
    <source>
        <dbReference type="EMBL" id="CAN72291.1"/>
    </source>
</evidence>